<accession>A0A1C6UIL3</accession>
<dbReference type="SUPFAM" id="SSF47336">
    <property type="entry name" value="ACP-like"/>
    <property type="match status" value="1"/>
</dbReference>
<dbReference type="Gene3D" id="1.10.1200.10">
    <property type="entry name" value="ACP-like"/>
    <property type="match status" value="1"/>
</dbReference>
<keyword evidence="3" id="KW-1185">Reference proteome</keyword>
<dbReference type="STRING" id="227316.GA0070604_2878"/>
<dbReference type="InterPro" id="IPR036736">
    <property type="entry name" value="ACP-like_sf"/>
</dbReference>
<dbReference type="AlphaFoldDB" id="A0A1C6UIL3"/>
<protein>
    <submittedName>
        <fullName evidence="2">Methoxymalonate biosynthesis acyl carrier protein</fullName>
    </submittedName>
</protein>
<gene>
    <name evidence="2" type="ORF">GA0070604_2878</name>
</gene>
<evidence type="ECO:0000313" key="2">
    <source>
        <dbReference type="EMBL" id="SCL53906.1"/>
    </source>
</evidence>
<dbReference type="RefSeq" id="WP_208602050.1">
    <property type="nucleotide sequence ID" value="NZ_FMHY01000002.1"/>
</dbReference>
<dbReference type="EMBL" id="FMHY01000002">
    <property type="protein sequence ID" value="SCL53906.1"/>
    <property type="molecule type" value="Genomic_DNA"/>
</dbReference>
<sequence>MTTDPAVELSSPAAVTVEDELRVFLEKRLKTTLTTDQDIFSGGVANSMFAMELVVHLERSFDVSIVGADLKMDNFRSIRAMTELVARLRQPSSDGV</sequence>
<feature type="domain" description="Carrier" evidence="1">
    <location>
        <begin position="11"/>
        <end position="89"/>
    </location>
</feature>
<reference evidence="3" key="1">
    <citation type="submission" date="2016-06" db="EMBL/GenBank/DDBJ databases">
        <authorList>
            <person name="Varghese N."/>
            <person name="Submissions Spin"/>
        </authorList>
    </citation>
    <scope>NUCLEOTIDE SEQUENCE [LARGE SCALE GENOMIC DNA]</scope>
    <source>
        <strain evidence="3">DSM 44814</strain>
    </source>
</reference>
<dbReference type="InterPro" id="IPR009081">
    <property type="entry name" value="PP-bd_ACP"/>
</dbReference>
<name>A0A1C6UIL3_9ACTN</name>
<dbReference type="Proteomes" id="UP000199696">
    <property type="component" value="Unassembled WGS sequence"/>
</dbReference>
<proteinExistence type="predicted"/>
<evidence type="ECO:0000313" key="3">
    <source>
        <dbReference type="Proteomes" id="UP000199696"/>
    </source>
</evidence>
<evidence type="ECO:0000259" key="1">
    <source>
        <dbReference type="PROSITE" id="PS50075"/>
    </source>
</evidence>
<dbReference type="PROSITE" id="PS50075">
    <property type="entry name" value="CARRIER"/>
    <property type="match status" value="1"/>
</dbReference>
<organism evidence="2 3">
    <name type="scientific">Micromonospora eburnea</name>
    <dbReference type="NCBI Taxonomy" id="227316"/>
    <lineage>
        <taxon>Bacteria</taxon>
        <taxon>Bacillati</taxon>
        <taxon>Actinomycetota</taxon>
        <taxon>Actinomycetes</taxon>
        <taxon>Micromonosporales</taxon>
        <taxon>Micromonosporaceae</taxon>
        <taxon>Micromonospora</taxon>
    </lineage>
</organism>